<reference evidence="1 2" key="1">
    <citation type="journal article" date="2017" name="Front. Microbiol.">
        <title>Phaeobacter piscinae sp. nov., a species of the Roseobacter group and potential aquaculture probiont.</title>
        <authorList>
            <person name="Sonnenschein E.C."/>
            <person name="Phippen C.B.W."/>
            <person name="Nielsen K.F."/>
            <person name="Mateiu R.V."/>
            <person name="Melchiorsen J."/>
            <person name="Gram L."/>
            <person name="Overmann J."/>
            <person name="Freese H.M."/>
        </authorList>
    </citation>
    <scope>NUCLEOTIDE SEQUENCE [LARGE SCALE GENOMIC DNA]</scope>
    <source>
        <strain evidence="1 2">P13</strain>
    </source>
</reference>
<accession>A0AAN1GVV1</accession>
<name>A0AAN1GVV1_9RHOB</name>
<organism evidence="1 2">
    <name type="scientific">Phaeobacter piscinae</name>
    <dbReference type="NCBI Taxonomy" id="1580596"/>
    <lineage>
        <taxon>Bacteria</taxon>
        <taxon>Pseudomonadati</taxon>
        <taxon>Pseudomonadota</taxon>
        <taxon>Alphaproteobacteria</taxon>
        <taxon>Rhodobacterales</taxon>
        <taxon>Roseobacteraceae</taxon>
        <taxon>Phaeobacter</taxon>
    </lineage>
</organism>
<proteinExistence type="predicted"/>
<dbReference type="Proteomes" id="UP000218606">
    <property type="component" value="Plasmid pP13_g"/>
</dbReference>
<evidence type="ECO:0000313" key="2">
    <source>
        <dbReference type="Proteomes" id="UP000218606"/>
    </source>
</evidence>
<sequence>MRNGVAIAALAVLSGTAGQGVELETGLVLDCTIRPLSQSRLVPGQLSILLDTERHLASVSGFNAAHDLGSFTSVALEKKSETTFALIWRGHAQPGQKVDELQYRAVLNTQNQKFTITVGETEKDDPPQRGIGSCTRGG</sequence>
<protein>
    <submittedName>
        <fullName evidence="1">Uncharacterized protein</fullName>
    </submittedName>
</protein>
<dbReference type="AlphaFoldDB" id="A0AAN1GVV1"/>
<geneLocation type="plasmid" evidence="2">
    <name>pp13_g</name>
</geneLocation>
<evidence type="ECO:0000313" key="1">
    <source>
        <dbReference type="EMBL" id="ATG46031.1"/>
    </source>
</evidence>
<dbReference type="EMBL" id="CP010774">
    <property type="protein sequence ID" value="ATG46031.1"/>
    <property type="molecule type" value="Genomic_DNA"/>
</dbReference>
<keyword evidence="1" id="KW-0614">Plasmid</keyword>
<gene>
    <name evidence="1" type="ORF">PhaeoP13_04149</name>
</gene>